<gene>
    <name evidence="1" type="ORF">BJ976_000049</name>
</gene>
<dbReference type="EMBL" id="JACHMC010000001">
    <property type="protein sequence ID" value="MBB4881698.1"/>
    <property type="molecule type" value="Genomic_DNA"/>
</dbReference>
<comment type="caution">
    <text evidence="1">The sequence shown here is derived from an EMBL/GenBank/DDBJ whole genome shotgun (WGS) entry which is preliminary data.</text>
</comment>
<dbReference type="OrthoDB" id="9961248at2"/>
<keyword evidence="2" id="KW-1185">Reference proteome</keyword>
<sequence length="258" mass="27003">MGSPGRLTIEEHANTRGLALHTRRAGGPIEGLEVELVRTGLFGEETSAGLALLPDDRGAPVWLRAPERSDAGRILTGVVEGLAAPAPPAEVISPSDPSPRARVTRTAGWDGVGAPDGRLGGLPPGEPPTQAHRALGGAWTIALDAAPELPLEARLWHAHRTREPGGEVERLAATWQGPGAEDPWHTELHVAHHVDTGTTEFLVVDGSTDQAWTLADAVHTPGTPLTWRVHPAPRPDGASRAGEALYSLIVAFAGALEG</sequence>
<evidence type="ECO:0000313" key="1">
    <source>
        <dbReference type="EMBL" id="MBB4881698.1"/>
    </source>
</evidence>
<organism evidence="1 2">
    <name type="scientific">Micrococcus flavus</name>
    <dbReference type="NCBI Taxonomy" id="384602"/>
    <lineage>
        <taxon>Bacteria</taxon>
        <taxon>Bacillati</taxon>
        <taxon>Actinomycetota</taxon>
        <taxon>Actinomycetes</taxon>
        <taxon>Micrococcales</taxon>
        <taxon>Micrococcaceae</taxon>
        <taxon>Micrococcus</taxon>
    </lineage>
</organism>
<dbReference type="Proteomes" id="UP000560081">
    <property type="component" value="Unassembled WGS sequence"/>
</dbReference>
<dbReference type="RefSeq" id="WP_135030883.1">
    <property type="nucleotide sequence ID" value="NZ_BMLA01000012.1"/>
</dbReference>
<name>A0A4Y8WUP1_9MICC</name>
<protein>
    <submittedName>
        <fullName evidence="1">Uncharacterized protein</fullName>
    </submittedName>
</protein>
<reference evidence="1 2" key="1">
    <citation type="submission" date="2020-08" db="EMBL/GenBank/DDBJ databases">
        <title>Sequencing the genomes of 1000 actinobacteria strains.</title>
        <authorList>
            <person name="Klenk H.-P."/>
        </authorList>
    </citation>
    <scope>NUCLEOTIDE SEQUENCE [LARGE SCALE GENOMIC DNA]</scope>
    <source>
        <strain evidence="1 2">DSM 19079</strain>
    </source>
</reference>
<proteinExistence type="predicted"/>
<evidence type="ECO:0000313" key="2">
    <source>
        <dbReference type="Proteomes" id="UP000560081"/>
    </source>
</evidence>
<accession>A0A4Y8WUP1</accession>
<dbReference type="AlphaFoldDB" id="A0A4Y8WUP1"/>